<name>A0A4R2MG25_RUBGE</name>
<organism evidence="3 4">
    <name type="scientific">Rubrivivax gelatinosus</name>
    <name type="common">Rhodocyclus gelatinosus</name>
    <name type="synonym">Rhodopseudomonas gelatinosa</name>
    <dbReference type="NCBI Taxonomy" id="28068"/>
    <lineage>
        <taxon>Bacteria</taxon>
        <taxon>Pseudomonadati</taxon>
        <taxon>Pseudomonadota</taxon>
        <taxon>Betaproteobacteria</taxon>
        <taxon>Burkholderiales</taxon>
        <taxon>Sphaerotilaceae</taxon>
        <taxon>Rubrivivax</taxon>
    </lineage>
</organism>
<evidence type="ECO:0000313" key="4">
    <source>
        <dbReference type="Proteomes" id="UP000295106"/>
    </source>
</evidence>
<feature type="signal peptide" evidence="2">
    <location>
        <begin position="1"/>
        <end position="26"/>
    </location>
</feature>
<comment type="caution">
    <text evidence="3">The sequence shown here is derived from an EMBL/GenBank/DDBJ whole genome shotgun (WGS) entry which is preliminary data.</text>
</comment>
<dbReference type="RefSeq" id="WP_132647757.1">
    <property type="nucleotide sequence ID" value="NZ_CP181386.1"/>
</dbReference>
<dbReference type="GeneID" id="99683772"/>
<protein>
    <submittedName>
        <fullName evidence="3">MxaK protein</fullName>
    </submittedName>
</protein>
<reference evidence="3 4" key="1">
    <citation type="submission" date="2019-03" db="EMBL/GenBank/DDBJ databases">
        <title>Genomic Encyclopedia of Type Strains, Phase IV (KMG-IV): sequencing the most valuable type-strain genomes for metagenomic binning, comparative biology and taxonomic classification.</title>
        <authorList>
            <person name="Goeker M."/>
        </authorList>
    </citation>
    <scope>NUCLEOTIDE SEQUENCE [LARGE SCALE GENOMIC DNA]</scope>
    <source>
        <strain evidence="3 4">DSM 1709</strain>
    </source>
</reference>
<feature type="compositionally biased region" description="Basic and acidic residues" evidence="1">
    <location>
        <begin position="164"/>
        <end position="181"/>
    </location>
</feature>
<feature type="region of interest" description="Disordered" evidence="1">
    <location>
        <begin position="164"/>
        <end position="193"/>
    </location>
</feature>
<evidence type="ECO:0000313" key="3">
    <source>
        <dbReference type="EMBL" id="TCP01686.1"/>
    </source>
</evidence>
<evidence type="ECO:0000256" key="1">
    <source>
        <dbReference type="SAM" id="MobiDB-lite"/>
    </source>
</evidence>
<keyword evidence="2" id="KW-0732">Signal</keyword>
<sequence>MALKPAAALRRWLAPACLALAGLALAAAAERGWSGWQQARANERMAWAEPPQDAEPRVLLARAVALERLGRADEALADYAEVEARGDAALRHAARVNVANLYLRRGIAVAREDGNAERALVLLQLAKSGLRRALRERPEDWNARYNLELAQRLLPDVVPRDWRRSGDEPEIPEAMKRDKAAWTEMVSPPRGMH</sequence>
<dbReference type="EMBL" id="SLXD01000008">
    <property type="protein sequence ID" value="TCP01686.1"/>
    <property type="molecule type" value="Genomic_DNA"/>
</dbReference>
<dbReference type="Proteomes" id="UP000295106">
    <property type="component" value="Unassembled WGS sequence"/>
</dbReference>
<dbReference type="AlphaFoldDB" id="A0A4R2MG25"/>
<dbReference type="Gene3D" id="1.25.40.10">
    <property type="entry name" value="Tetratricopeptide repeat domain"/>
    <property type="match status" value="1"/>
</dbReference>
<gene>
    <name evidence="3" type="ORF">EV684_10825</name>
</gene>
<evidence type="ECO:0000256" key="2">
    <source>
        <dbReference type="SAM" id="SignalP"/>
    </source>
</evidence>
<dbReference type="OrthoDB" id="8685511at2"/>
<feature type="chain" id="PRO_5020875198" evidence="2">
    <location>
        <begin position="27"/>
        <end position="193"/>
    </location>
</feature>
<accession>A0A4R2MG25</accession>
<dbReference type="InterPro" id="IPR011990">
    <property type="entry name" value="TPR-like_helical_dom_sf"/>
</dbReference>
<proteinExistence type="predicted"/>
<dbReference type="SUPFAM" id="SSF48452">
    <property type="entry name" value="TPR-like"/>
    <property type="match status" value="1"/>
</dbReference>